<dbReference type="AlphaFoldDB" id="A0A251UQW5"/>
<proteinExistence type="predicted"/>
<reference evidence="1 3" key="1">
    <citation type="journal article" date="2017" name="Nature">
        <title>The sunflower genome provides insights into oil metabolism, flowering and Asterid evolution.</title>
        <authorList>
            <person name="Badouin H."/>
            <person name="Gouzy J."/>
            <person name="Grassa C.J."/>
            <person name="Murat F."/>
            <person name="Staton S.E."/>
            <person name="Cottret L."/>
            <person name="Lelandais-Briere C."/>
            <person name="Owens G.L."/>
            <person name="Carrere S."/>
            <person name="Mayjonade B."/>
            <person name="Legrand L."/>
            <person name="Gill N."/>
            <person name="Kane N.C."/>
            <person name="Bowers J.E."/>
            <person name="Hubner S."/>
            <person name="Bellec A."/>
            <person name="Berard A."/>
            <person name="Berges H."/>
            <person name="Blanchet N."/>
            <person name="Boniface M.C."/>
            <person name="Brunel D."/>
            <person name="Catrice O."/>
            <person name="Chaidir N."/>
            <person name="Claudel C."/>
            <person name="Donnadieu C."/>
            <person name="Faraut T."/>
            <person name="Fievet G."/>
            <person name="Helmstetter N."/>
            <person name="King M."/>
            <person name="Knapp S.J."/>
            <person name="Lai Z."/>
            <person name="Le Paslier M.C."/>
            <person name="Lippi Y."/>
            <person name="Lorenzon L."/>
            <person name="Mandel J.R."/>
            <person name="Marage G."/>
            <person name="Marchand G."/>
            <person name="Marquand E."/>
            <person name="Bret-Mestries E."/>
            <person name="Morien E."/>
            <person name="Nambeesan S."/>
            <person name="Nguyen T."/>
            <person name="Pegot-Espagnet P."/>
            <person name="Pouilly N."/>
            <person name="Raftis F."/>
            <person name="Sallet E."/>
            <person name="Schiex T."/>
            <person name="Thomas J."/>
            <person name="Vandecasteele C."/>
            <person name="Vares D."/>
            <person name="Vear F."/>
            <person name="Vautrin S."/>
            <person name="Crespi M."/>
            <person name="Mangin B."/>
            <person name="Burke J.M."/>
            <person name="Salse J."/>
            <person name="Munos S."/>
            <person name="Vincourt P."/>
            <person name="Rieseberg L.H."/>
            <person name="Langlade N.B."/>
        </authorList>
    </citation>
    <scope>NUCLEOTIDE SEQUENCE [LARGE SCALE GENOMIC DNA]</scope>
    <source>
        <strain evidence="3">cv. SF193</strain>
        <tissue evidence="1">Leaves</tissue>
    </source>
</reference>
<evidence type="ECO:0000313" key="2">
    <source>
        <dbReference type="EMBL" id="OTG25735.1"/>
    </source>
</evidence>
<evidence type="ECO:0000313" key="3">
    <source>
        <dbReference type="Proteomes" id="UP000215914"/>
    </source>
</evidence>
<organism evidence="2 3">
    <name type="scientific">Helianthus annuus</name>
    <name type="common">Common sunflower</name>
    <dbReference type="NCBI Taxonomy" id="4232"/>
    <lineage>
        <taxon>Eukaryota</taxon>
        <taxon>Viridiplantae</taxon>
        <taxon>Streptophyta</taxon>
        <taxon>Embryophyta</taxon>
        <taxon>Tracheophyta</taxon>
        <taxon>Spermatophyta</taxon>
        <taxon>Magnoliopsida</taxon>
        <taxon>eudicotyledons</taxon>
        <taxon>Gunneridae</taxon>
        <taxon>Pentapetalae</taxon>
        <taxon>asterids</taxon>
        <taxon>campanulids</taxon>
        <taxon>Asterales</taxon>
        <taxon>Asteraceae</taxon>
        <taxon>Asteroideae</taxon>
        <taxon>Heliantheae alliance</taxon>
        <taxon>Heliantheae</taxon>
        <taxon>Helianthus</taxon>
    </lineage>
</organism>
<dbReference type="Proteomes" id="UP000215914">
    <property type="component" value="Chromosome 5"/>
</dbReference>
<reference evidence="1" key="3">
    <citation type="submission" date="2020-06" db="EMBL/GenBank/DDBJ databases">
        <title>Helianthus annuus Genome sequencing and assembly Release 2.</title>
        <authorList>
            <person name="Gouzy J."/>
            <person name="Langlade N."/>
            <person name="Munos S."/>
        </authorList>
    </citation>
    <scope>NUCLEOTIDE SEQUENCE</scope>
    <source>
        <tissue evidence="1">Leaves</tissue>
    </source>
</reference>
<dbReference type="Gramene" id="mRNA:HanXRQr2_Chr05g0221561">
    <property type="protein sequence ID" value="CDS:HanXRQr2_Chr05g0221561.1"/>
    <property type="gene ID" value="HanXRQr2_Chr05g0221561"/>
</dbReference>
<name>A0A251UQW5_HELAN</name>
<sequence length="75" mass="8916">MVNFVRKIESSGVRVVYQIVGFTPILVNSSRSYNMSVFEFKKKNRVKCLVKRRLLKEITNKYKHIKGMLRITHQE</sequence>
<gene>
    <name evidence="2" type="ORF">HannXRQ_Chr05g0150811</name>
    <name evidence="1" type="ORF">HanXRQr2_Chr05g0221561</name>
</gene>
<dbReference type="InParanoid" id="A0A251UQW5"/>
<dbReference type="EMBL" id="CM007894">
    <property type="protein sequence ID" value="OTG25735.1"/>
    <property type="molecule type" value="Genomic_DNA"/>
</dbReference>
<keyword evidence="3" id="KW-1185">Reference proteome</keyword>
<evidence type="ECO:0000313" key="1">
    <source>
        <dbReference type="EMBL" id="KAF5806443.1"/>
    </source>
</evidence>
<dbReference type="EMBL" id="MNCJ02000320">
    <property type="protein sequence ID" value="KAF5806443.1"/>
    <property type="molecule type" value="Genomic_DNA"/>
</dbReference>
<accession>A0A251UQW5</accession>
<reference evidence="2" key="2">
    <citation type="submission" date="2017-02" db="EMBL/GenBank/DDBJ databases">
        <title>Sunflower complete genome.</title>
        <authorList>
            <person name="Langlade N."/>
            <person name="Munos S."/>
        </authorList>
    </citation>
    <scope>NUCLEOTIDE SEQUENCE [LARGE SCALE GENOMIC DNA]</scope>
    <source>
        <tissue evidence="2">Leaves</tissue>
    </source>
</reference>
<protein>
    <submittedName>
        <fullName evidence="2">Uncharacterized protein</fullName>
    </submittedName>
</protein>